<name>A0A6D2KGS3_9BRAS</name>
<dbReference type="Gene3D" id="2.100.10.30">
    <property type="entry name" value="Jacalin-like lectin domain"/>
    <property type="match status" value="4"/>
</dbReference>
<evidence type="ECO:0000259" key="4">
    <source>
        <dbReference type="PROSITE" id="PS51752"/>
    </source>
</evidence>
<proteinExistence type="inferred from homology"/>
<keyword evidence="6" id="KW-1185">Reference proteome</keyword>
<evidence type="ECO:0000256" key="3">
    <source>
        <dbReference type="ARBA" id="ARBA00022737"/>
    </source>
</evidence>
<dbReference type="SUPFAM" id="SSF51101">
    <property type="entry name" value="Mannose-binding lectins"/>
    <property type="match status" value="4"/>
</dbReference>
<feature type="domain" description="Jacalin-type lectin" evidence="4">
    <location>
        <begin position="1"/>
        <end position="139"/>
    </location>
</feature>
<keyword evidence="3" id="KW-0677">Repeat</keyword>
<dbReference type="Proteomes" id="UP000467841">
    <property type="component" value="Unassembled WGS sequence"/>
</dbReference>
<comment type="similarity">
    <text evidence="1">Belongs to the jacalin lectin family.</text>
</comment>
<dbReference type="SMART" id="SM00915">
    <property type="entry name" value="Jacalin"/>
    <property type="match status" value="4"/>
</dbReference>
<dbReference type="FunFam" id="2.100.10.30:FF:000001">
    <property type="entry name" value="Jacalin-related lectin 33"/>
    <property type="match status" value="4"/>
</dbReference>
<comment type="caution">
    <text evidence="5">The sequence shown here is derived from an EMBL/GenBank/DDBJ whole genome shotgun (WGS) entry which is preliminary data.</text>
</comment>
<dbReference type="PANTHER" id="PTHR47293:SF66">
    <property type="entry name" value="JACALIN-RELATED LECTIN 11-RELATED"/>
    <property type="match status" value="1"/>
</dbReference>
<accession>A0A6D2KGS3</accession>
<sequence length="592" mass="65430">MQGCSRGYNEWDDGSDHDDVSKIYVRGGHSGIQYINVEYYKSGQTVYGPVHGFSNAGFTQTFEIDHLKNEQLISVDIYCRDGSLGVQALQFKTNLRVSEIMGYEIGCKKFTLEVEGKKIIGFHGSVASLFIGLGAYFDWIPSTRMEAKGGEGGKEWDDEADHEAISKVQVQGGTQGIQFIKFDYIKDGQSKDGPVHGFSDGGVTFTGSVEINHIEKEYLVSIEGFYDEESNVIQGLQFKTNMNTSEMMGYDDGKRFLLAANGKKIIGFHGYADKYLNSLGAYFTTTPPIKLESQGPDKGFIWDDGAFEGVKKVYVHYEKSLINSIGFDCDNGAGQVKKSMYGSKSGVSGQDGEFVVDYPNEFITSVEGIFCELLSAITSLTFTTSKGRTSPTFGGVPDRRFTKFVLKSKGCGLVGFHGRYYTTQLVALGAYCRPLPPRSHSVKIEEQGGEGGASWDDGDTFEGVKKVFIGQGEMGIAFVKFVYNKDTQVFFGDDHGNKTMIQSKEFELEYPSEYITSVEGNYGKVSGNESEVMLMLKFTTNKRTSQVFGLVDTTSSFLLHKDGYKIVGFHGKSGNMLHRIGVHVMPISHHHH</sequence>
<dbReference type="AlphaFoldDB" id="A0A6D2KGS3"/>
<dbReference type="PANTHER" id="PTHR47293">
    <property type="entry name" value="JACALIN-RELATED LECTIN 3"/>
    <property type="match status" value="1"/>
</dbReference>
<dbReference type="GO" id="GO:0030246">
    <property type="term" value="F:carbohydrate binding"/>
    <property type="evidence" value="ECO:0007669"/>
    <property type="project" value="UniProtKB-KW"/>
</dbReference>
<feature type="domain" description="Jacalin-type lectin" evidence="4">
    <location>
        <begin position="441"/>
        <end position="586"/>
    </location>
</feature>
<dbReference type="CDD" id="cd09612">
    <property type="entry name" value="Jacalin"/>
    <property type="match status" value="4"/>
</dbReference>
<evidence type="ECO:0000313" key="5">
    <source>
        <dbReference type="EMBL" id="CAA7051502.1"/>
    </source>
</evidence>
<dbReference type="InterPro" id="IPR001229">
    <property type="entry name" value="Jacalin-like_lectin_dom"/>
</dbReference>
<evidence type="ECO:0000256" key="1">
    <source>
        <dbReference type="ARBA" id="ARBA00006568"/>
    </source>
</evidence>
<dbReference type="InterPro" id="IPR036404">
    <property type="entry name" value="Jacalin-like_lectin_dom_sf"/>
</dbReference>
<dbReference type="InterPro" id="IPR033734">
    <property type="entry name" value="Jacalin-like_lectin_dom_plant"/>
</dbReference>
<gene>
    <name evidence="5" type="ORF">MERR_LOCUS38737</name>
</gene>
<evidence type="ECO:0000256" key="2">
    <source>
        <dbReference type="ARBA" id="ARBA00022734"/>
    </source>
</evidence>
<keyword evidence="2" id="KW-0430">Lectin</keyword>
<dbReference type="EMBL" id="CACVBM020001481">
    <property type="protein sequence ID" value="CAA7051502.1"/>
    <property type="molecule type" value="Genomic_DNA"/>
</dbReference>
<feature type="domain" description="Jacalin-type lectin" evidence="4">
    <location>
        <begin position="288"/>
        <end position="434"/>
    </location>
</feature>
<feature type="domain" description="Jacalin-type lectin" evidence="4">
    <location>
        <begin position="142"/>
        <end position="285"/>
    </location>
</feature>
<reference evidence="5" key="1">
    <citation type="submission" date="2020-01" db="EMBL/GenBank/DDBJ databases">
        <authorList>
            <person name="Mishra B."/>
        </authorList>
    </citation>
    <scope>NUCLEOTIDE SEQUENCE [LARGE SCALE GENOMIC DNA]</scope>
</reference>
<dbReference type="PROSITE" id="PS51752">
    <property type="entry name" value="JACALIN_LECTIN"/>
    <property type="match status" value="4"/>
</dbReference>
<evidence type="ECO:0000313" key="6">
    <source>
        <dbReference type="Proteomes" id="UP000467841"/>
    </source>
</evidence>
<protein>
    <recommendedName>
        <fullName evidence="4">Jacalin-type lectin domain-containing protein</fullName>
    </recommendedName>
</protein>
<dbReference type="OrthoDB" id="1022189at2759"/>
<organism evidence="5 6">
    <name type="scientific">Microthlaspi erraticum</name>
    <dbReference type="NCBI Taxonomy" id="1685480"/>
    <lineage>
        <taxon>Eukaryota</taxon>
        <taxon>Viridiplantae</taxon>
        <taxon>Streptophyta</taxon>
        <taxon>Embryophyta</taxon>
        <taxon>Tracheophyta</taxon>
        <taxon>Spermatophyta</taxon>
        <taxon>Magnoliopsida</taxon>
        <taxon>eudicotyledons</taxon>
        <taxon>Gunneridae</taxon>
        <taxon>Pentapetalae</taxon>
        <taxon>rosids</taxon>
        <taxon>malvids</taxon>
        <taxon>Brassicales</taxon>
        <taxon>Brassicaceae</taxon>
        <taxon>Coluteocarpeae</taxon>
        <taxon>Microthlaspi</taxon>
    </lineage>
</organism>
<dbReference type="Pfam" id="PF01419">
    <property type="entry name" value="Jacalin"/>
    <property type="match status" value="4"/>
</dbReference>